<keyword evidence="2" id="KW-1185">Reference proteome</keyword>
<gene>
    <name evidence="1" type="ORF">GWK47_032636</name>
</gene>
<comment type="caution">
    <text evidence="1">The sequence shown here is derived from an EMBL/GenBank/DDBJ whole genome shotgun (WGS) entry which is preliminary data.</text>
</comment>
<organism evidence="1 2">
    <name type="scientific">Chionoecetes opilio</name>
    <name type="common">Atlantic snow crab</name>
    <name type="synonym">Cancer opilio</name>
    <dbReference type="NCBI Taxonomy" id="41210"/>
    <lineage>
        <taxon>Eukaryota</taxon>
        <taxon>Metazoa</taxon>
        <taxon>Ecdysozoa</taxon>
        <taxon>Arthropoda</taxon>
        <taxon>Crustacea</taxon>
        <taxon>Multicrustacea</taxon>
        <taxon>Malacostraca</taxon>
        <taxon>Eumalacostraca</taxon>
        <taxon>Eucarida</taxon>
        <taxon>Decapoda</taxon>
        <taxon>Pleocyemata</taxon>
        <taxon>Brachyura</taxon>
        <taxon>Eubrachyura</taxon>
        <taxon>Majoidea</taxon>
        <taxon>Majidae</taxon>
        <taxon>Chionoecetes</taxon>
    </lineage>
</organism>
<reference evidence="1" key="1">
    <citation type="submission" date="2020-07" db="EMBL/GenBank/DDBJ databases">
        <title>The High-quality genome of the commercially important snow crab, Chionoecetes opilio.</title>
        <authorList>
            <person name="Jeong J.-H."/>
            <person name="Ryu S."/>
        </authorList>
    </citation>
    <scope>NUCLEOTIDE SEQUENCE</scope>
    <source>
        <strain evidence="1">MADBK_172401_WGS</strain>
        <tissue evidence="1">Digestive gland</tissue>
    </source>
</reference>
<sequence length="102" mass="11656">MRRPGGHQTSSGGLDCLTSIQRGQGTGQTRCHLCRRTQYRQLVQTSRQAAWHNKPRKTTSRYAPPAAVRAEEVVLHRLRLGYVTLDELRDGFEERPCEHCLI</sequence>
<protein>
    <submittedName>
        <fullName evidence="1">Uncharacterized protein</fullName>
    </submittedName>
</protein>
<proteinExistence type="predicted"/>
<name>A0A8J4YVY8_CHIOP</name>
<dbReference type="Proteomes" id="UP000770661">
    <property type="component" value="Unassembled WGS sequence"/>
</dbReference>
<dbReference type="AlphaFoldDB" id="A0A8J4YVY8"/>
<dbReference type="OrthoDB" id="6369833at2759"/>
<accession>A0A8J4YVY8</accession>
<dbReference type="EMBL" id="JACEEZ010002288">
    <property type="protein sequence ID" value="KAG0728354.1"/>
    <property type="molecule type" value="Genomic_DNA"/>
</dbReference>
<evidence type="ECO:0000313" key="1">
    <source>
        <dbReference type="EMBL" id="KAG0728354.1"/>
    </source>
</evidence>
<evidence type="ECO:0000313" key="2">
    <source>
        <dbReference type="Proteomes" id="UP000770661"/>
    </source>
</evidence>